<organism evidence="2">
    <name type="scientific">hydrothermal vent metagenome</name>
    <dbReference type="NCBI Taxonomy" id="652676"/>
    <lineage>
        <taxon>unclassified sequences</taxon>
        <taxon>metagenomes</taxon>
        <taxon>ecological metagenomes</taxon>
    </lineage>
</organism>
<evidence type="ECO:0000313" key="2">
    <source>
        <dbReference type="EMBL" id="CUS44853.1"/>
    </source>
</evidence>
<evidence type="ECO:0000256" key="1">
    <source>
        <dbReference type="SAM" id="MobiDB-lite"/>
    </source>
</evidence>
<protein>
    <submittedName>
        <fullName evidence="2">Uncharacterized protein</fullName>
    </submittedName>
</protein>
<name>A0A160TJY7_9ZZZZ</name>
<sequence length="37" mass="4122">MSTGAFRSEKAMSAANMVERPFFRDQPPLPRPVKIAS</sequence>
<feature type="region of interest" description="Disordered" evidence="1">
    <location>
        <begin position="18"/>
        <end position="37"/>
    </location>
</feature>
<accession>A0A160TJY7</accession>
<gene>
    <name evidence="2" type="ORF">MGWOODY_Smn3339</name>
</gene>
<dbReference type="EMBL" id="CZQE01000187">
    <property type="protein sequence ID" value="CUS44853.1"/>
    <property type="molecule type" value="Genomic_DNA"/>
</dbReference>
<proteinExistence type="predicted"/>
<reference evidence="2" key="1">
    <citation type="submission" date="2015-10" db="EMBL/GenBank/DDBJ databases">
        <authorList>
            <person name="Gilbert D.G."/>
        </authorList>
    </citation>
    <scope>NUCLEOTIDE SEQUENCE</scope>
</reference>
<dbReference type="AlphaFoldDB" id="A0A160TJY7"/>